<dbReference type="RefSeq" id="WP_320186064.1">
    <property type="nucleotide sequence ID" value="NZ_CP138332.1"/>
</dbReference>
<keyword evidence="2 8" id="KW-0813">Transport</keyword>
<organism evidence="11 12">
    <name type="scientific">Sphingobacterium bambusae</name>
    <dbReference type="NCBI Taxonomy" id="662858"/>
    <lineage>
        <taxon>Bacteria</taxon>
        <taxon>Pseudomonadati</taxon>
        <taxon>Bacteroidota</taxon>
        <taxon>Sphingobacteriia</taxon>
        <taxon>Sphingobacteriales</taxon>
        <taxon>Sphingobacteriaceae</taxon>
        <taxon>Sphingobacterium</taxon>
    </lineage>
</organism>
<dbReference type="InterPro" id="IPR039426">
    <property type="entry name" value="TonB-dep_rcpt-like"/>
</dbReference>
<reference evidence="12" key="1">
    <citation type="journal article" date="2019" name="Int. J. Syst. Evol. Microbiol.">
        <title>The Global Catalogue of Microorganisms (GCM) 10K type strain sequencing project: providing services to taxonomists for standard genome sequencing and annotation.</title>
        <authorList>
            <consortium name="The Broad Institute Genomics Platform"/>
            <consortium name="The Broad Institute Genome Sequencing Center for Infectious Disease"/>
            <person name="Wu L."/>
            <person name="Ma J."/>
        </authorList>
    </citation>
    <scope>NUCLEOTIDE SEQUENCE [LARGE SCALE GENOMIC DNA]</scope>
    <source>
        <strain evidence="12">KCTC 22814</strain>
    </source>
</reference>
<dbReference type="SUPFAM" id="SSF49464">
    <property type="entry name" value="Carboxypeptidase regulatory domain-like"/>
    <property type="match status" value="1"/>
</dbReference>
<evidence type="ECO:0000256" key="3">
    <source>
        <dbReference type="ARBA" id="ARBA00022452"/>
    </source>
</evidence>
<keyword evidence="5 9" id="KW-0732">Signal</keyword>
<dbReference type="Gene3D" id="2.60.40.1120">
    <property type="entry name" value="Carboxypeptidase-like, regulatory domain"/>
    <property type="match status" value="1"/>
</dbReference>
<evidence type="ECO:0000256" key="8">
    <source>
        <dbReference type="PROSITE-ProRule" id="PRU01360"/>
    </source>
</evidence>
<feature type="chain" id="PRO_5045852017" evidence="9">
    <location>
        <begin position="22"/>
        <end position="794"/>
    </location>
</feature>
<comment type="similarity">
    <text evidence="8">Belongs to the TonB-dependent receptor family.</text>
</comment>
<dbReference type="Proteomes" id="UP001597525">
    <property type="component" value="Unassembled WGS sequence"/>
</dbReference>
<evidence type="ECO:0000259" key="10">
    <source>
        <dbReference type="Pfam" id="PF07715"/>
    </source>
</evidence>
<dbReference type="EMBL" id="JBHUPB010000008">
    <property type="protein sequence ID" value="MFD2967940.1"/>
    <property type="molecule type" value="Genomic_DNA"/>
</dbReference>
<keyword evidence="4 8" id="KW-0812">Transmembrane</keyword>
<keyword evidence="3 8" id="KW-1134">Transmembrane beta strand</keyword>
<dbReference type="InterPro" id="IPR008969">
    <property type="entry name" value="CarboxyPept-like_regulatory"/>
</dbReference>
<evidence type="ECO:0000256" key="5">
    <source>
        <dbReference type="ARBA" id="ARBA00022729"/>
    </source>
</evidence>
<dbReference type="InterPro" id="IPR037066">
    <property type="entry name" value="Plug_dom_sf"/>
</dbReference>
<accession>A0ABW6BGW5</accession>
<dbReference type="SUPFAM" id="SSF56935">
    <property type="entry name" value="Porins"/>
    <property type="match status" value="1"/>
</dbReference>
<protein>
    <submittedName>
        <fullName evidence="11">TonB-dependent receptor plug domain-containing protein</fullName>
    </submittedName>
</protein>
<dbReference type="InterPro" id="IPR012910">
    <property type="entry name" value="Plug_dom"/>
</dbReference>
<evidence type="ECO:0000313" key="12">
    <source>
        <dbReference type="Proteomes" id="UP001597525"/>
    </source>
</evidence>
<dbReference type="Pfam" id="PF07715">
    <property type="entry name" value="Plug"/>
    <property type="match status" value="1"/>
</dbReference>
<dbReference type="Pfam" id="PF13715">
    <property type="entry name" value="CarbopepD_reg_2"/>
    <property type="match status" value="1"/>
</dbReference>
<dbReference type="Gene3D" id="2.170.130.10">
    <property type="entry name" value="TonB-dependent receptor, plug domain"/>
    <property type="match status" value="1"/>
</dbReference>
<evidence type="ECO:0000256" key="1">
    <source>
        <dbReference type="ARBA" id="ARBA00004571"/>
    </source>
</evidence>
<keyword evidence="12" id="KW-1185">Reference proteome</keyword>
<evidence type="ECO:0000256" key="6">
    <source>
        <dbReference type="ARBA" id="ARBA00023136"/>
    </source>
</evidence>
<dbReference type="PANTHER" id="PTHR30069">
    <property type="entry name" value="TONB-DEPENDENT OUTER MEMBRANE RECEPTOR"/>
    <property type="match status" value="1"/>
</dbReference>
<feature type="signal peptide" evidence="9">
    <location>
        <begin position="1"/>
        <end position="21"/>
    </location>
</feature>
<comment type="caution">
    <text evidence="11">The sequence shown here is derived from an EMBL/GenBank/DDBJ whole genome shotgun (WGS) entry which is preliminary data.</text>
</comment>
<keyword evidence="7 8" id="KW-0998">Cell outer membrane</keyword>
<evidence type="ECO:0000256" key="4">
    <source>
        <dbReference type="ARBA" id="ARBA00022692"/>
    </source>
</evidence>
<proteinExistence type="inferred from homology"/>
<evidence type="ECO:0000313" key="11">
    <source>
        <dbReference type="EMBL" id="MFD2967940.1"/>
    </source>
</evidence>
<evidence type="ECO:0000256" key="9">
    <source>
        <dbReference type="SAM" id="SignalP"/>
    </source>
</evidence>
<evidence type="ECO:0000256" key="2">
    <source>
        <dbReference type="ARBA" id="ARBA00022448"/>
    </source>
</evidence>
<gene>
    <name evidence="11" type="ORF">ACFS7Y_11100</name>
</gene>
<dbReference type="PANTHER" id="PTHR30069:SF29">
    <property type="entry name" value="HEMOGLOBIN AND HEMOGLOBIN-HAPTOGLOBIN-BINDING PROTEIN 1-RELATED"/>
    <property type="match status" value="1"/>
</dbReference>
<dbReference type="Gene3D" id="2.40.170.20">
    <property type="entry name" value="TonB-dependent receptor, beta-barrel domain"/>
    <property type="match status" value="1"/>
</dbReference>
<comment type="subcellular location">
    <subcellularLocation>
        <location evidence="1 8">Cell outer membrane</location>
        <topology evidence="1 8">Multi-pass membrane protein</topology>
    </subcellularLocation>
</comment>
<name>A0ABW6BGW5_9SPHI</name>
<evidence type="ECO:0000256" key="7">
    <source>
        <dbReference type="ARBA" id="ARBA00023237"/>
    </source>
</evidence>
<feature type="domain" description="TonB-dependent receptor plug" evidence="10">
    <location>
        <begin position="124"/>
        <end position="228"/>
    </location>
</feature>
<dbReference type="PROSITE" id="PS52016">
    <property type="entry name" value="TONB_DEPENDENT_REC_3"/>
    <property type="match status" value="1"/>
</dbReference>
<sequence>MLKLSAVVFYVFFFSLFSAFAQHRESAKIIGYIRNSEGSALSGATVYIPNTGYSTQADRDGHFVLLVDAGNYEVIGSALGYVAQKISFSLASGEVKRHQFTLSRDPNTAIEQVVVEGKSAIQEVRETPFNVIALDAKSQYNSTLNLAQLLGKASGVRVRESGGVGSDVNISLNGFTGRHVKIFMDGVPLQTSGSSFQLNNIPVSLAERIEVYKGVVPIEFGADAIGGVINIVTNQTTNSFLDASYSYGSFNTYRTNVILGHTTAKGFSFQVNAYQNYSDNDYRVKARLLNGLSFEPEERWFRRFHDAYRNEGVVGKIGWVNRPWADRFFVGMTWSQEKDEIQTAPSNIEWVYGARENNGNSLIPSLEYYKRNLFTEGLTVRLTGNYTYSQRHNVDTASYRYNWAGEATPSPTQGESAGVNSLADYRNSIYSSTLSINYRIDEKHSVAINDVHSGSQRKADSNLPLDEMTELDRMRRLSLKNVLGLSYRYRHSRNWNLNVFGKNYYQKVIGPFNAGDEAHPDYQERSESYNTSGYGVAGTYFLKDYQFKASIERTYRLPTDNELFGDEIAEAGNASLRAENSMNYNLGATLNRALADNSTLYLDLSGFYRDTRDFIRRMDLARFGGIMNVNHGKVRNVGVDVEARYYYRNKLMLGGVFTYQDMRNKEMLRSATGTALSGQYNDRMPNIPYLFGNADAAYYIHGLGAKENVLNLNYTLNYVHEFFLKWESVGGTKLTVPEQLSHDFTTTYSMQNGRYNFTLEAKNFTNAELYDNFSLMKPGRAFYVKFRYYLLKRK</sequence>
<keyword evidence="6 8" id="KW-0472">Membrane</keyword>
<dbReference type="InterPro" id="IPR036942">
    <property type="entry name" value="Beta-barrel_TonB_sf"/>
</dbReference>
<keyword evidence="11" id="KW-0675">Receptor</keyword>